<evidence type="ECO:0000256" key="1">
    <source>
        <dbReference type="ARBA" id="ARBA00022679"/>
    </source>
</evidence>
<dbReference type="HOGENOM" id="CLU_052868_1_2_9"/>
<dbReference type="CDD" id="cd02440">
    <property type="entry name" value="AdoMet_MTases"/>
    <property type="match status" value="1"/>
</dbReference>
<dbReference type="GO" id="GO:0030791">
    <property type="term" value="F:arsenite methyltransferase activity"/>
    <property type="evidence" value="ECO:0007669"/>
    <property type="project" value="UniProtKB-EC"/>
</dbReference>
<dbReference type="GO" id="GO:0032259">
    <property type="term" value="P:methylation"/>
    <property type="evidence" value="ECO:0007669"/>
    <property type="project" value="UniProtKB-KW"/>
</dbReference>
<evidence type="ECO:0000313" key="11">
    <source>
        <dbReference type="Proteomes" id="UP000006556"/>
    </source>
</evidence>
<dbReference type="PANTHER" id="PTHR43675">
    <property type="entry name" value="ARSENITE METHYLTRANSFERASE"/>
    <property type="match status" value="1"/>
</dbReference>
<protein>
    <recommendedName>
        <fullName evidence="5">Arsenite methyltransferase</fullName>
        <ecNumber evidence="4">2.1.1.137</ecNumber>
    </recommendedName>
</protein>
<keyword evidence="2" id="KW-0949">S-adenosyl-L-methionine</keyword>
<organism evidence="10 11">
    <name type="scientific">Pelotomaculum thermopropionicum (strain DSM 13744 / JCM 10971 / SI)</name>
    <dbReference type="NCBI Taxonomy" id="370438"/>
    <lineage>
        <taxon>Bacteria</taxon>
        <taxon>Bacillati</taxon>
        <taxon>Bacillota</taxon>
        <taxon>Clostridia</taxon>
        <taxon>Eubacteriales</taxon>
        <taxon>Desulfotomaculaceae</taxon>
        <taxon>Pelotomaculum</taxon>
    </lineage>
</organism>
<evidence type="ECO:0000256" key="6">
    <source>
        <dbReference type="ARBA" id="ARBA00047941"/>
    </source>
</evidence>
<gene>
    <name evidence="10" type="ordered locus">PTH_0440</name>
</gene>
<keyword evidence="11" id="KW-1185">Reference proteome</keyword>
<evidence type="ECO:0000256" key="4">
    <source>
        <dbReference type="ARBA" id="ARBA00034521"/>
    </source>
</evidence>
<reference evidence="11" key="1">
    <citation type="journal article" date="2008" name="Genome Res.">
        <title>The genome of Pelotomaculum thermopropionicum reveals niche-associated evolution in anaerobic microbiota.</title>
        <authorList>
            <person name="Kosaka T."/>
            <person name="Kato S."/>
            <person name="Shimoyama T."/>
            <person name="Ishii S."/>
            <person name="Abe T."/>
            <person name="Watanabe K."/>
        </authorList>
    </citation>
    <scope>NUCLEOTIDE SEQUENCE [LARGE SCALE GENOMIC DNA]</scope>
    <source>
        <strain evidence="11">DSM 13744 / JCM 10971 / SI</strain>
    </source>
</reference>
<evidence type="ECO:0000256" key="2">
    <source>
        <dbReference type="ARBA" id="ARBA00022691"/>
    </source>
</evidence>
<evidence type="ECO:0000259" key="9">
    <source>
        <dbReference type="Pfam" id="PF13847"/>
    </source>
</evidence>
<keyword evidence="1 10" id="KW-0808">Transferase</keyword>
<accession>A5D556</accession>
<evidence type="ECO:0000313" key="10">
    <source>
        <dbReference type="EMBL" id="BAF58621.1"/>
    </source>
</evidence>
<dbReference type="InterPro" id="IPR029063">
    <property type="entry name" value="SAM-dependent_MTases_sf"/>
</dbReference>
<dbReference type="AlphaFoldDB" id="A5D556"/>
<dbReference type="Pfam" id="PF13847">
    <property type="entry name" value="Methyltransf_31"/>
    <property type="match status" value="1"/>
</dbReference>
<dbReference type="eggNOG" id="COG2226">
    <property type="taxonomic scope" value="Bacteria"/>
</dbReference>
<keyword evidence="10" id="KW-0489">Methyltransferase</keyword>
<comment type="catalytic activity">
    <reaction evidence="7">
        <text>arsenic triglutathione + 2 [thioredoxin]-dithiol + 2 S-adenosyl-L-methionine + H2O = dimethylarsinous acid + 2 [thioredoxin]-disulfide + 3 glutathione + 2 S-adenosyl-L-homocysteine + 2 H(+)</text>
        <dbReference type="Rhea" id="RHEA:69464"/>
        <dbReference type="Rhea" id="RHEA-COMP:10698"/>
        <dbReference type="Rhea" id="RHEA-COMP:10700"/>
        <dbReference type="ChEBI" id="CHEBI:15377"/>
        <dbReference type="ChEBI" id="CHEBI:15378"/>
        <dbReference type="ChEBI" id="CHEBI:23808"/>
        <dbReference type="ChEBI" id="CHEBI:29950"/>
        <dbReference type="ChEBI" id="CHEBI:50058"/>
        <dbReference type="ChEBI" id="CHEBI:57856"/>
        <dbReference type="ChEBI" id="CHEBI:57925"/>
        <dbReference type="ChEBI" id="CHEBI:59789"/>
        <dbReference type="ChEBI" id="CHEBI:183640"/>
        <dbReference type="EC" id="2.1.1.137"/>
    </reaction>
</comment>
<evidence type="ECO:0000256" key="5">
    <source>
        <dbReference type="ARBA" id="ARBA00034545"/>
    </source>
</evidence>
<evidence type="ECO:0000256" key="8">
    <source>
        <dbReference type="ARBA" id="ARBA00048428"/>
    </source>
</evidence>
<name>A5D556_PELTS</name>
<dbReference type="InterPro" id="IPR026669">
    <property type="entry name" value="Arsenite_MeTrfase-like"/>
</dbReference>
<dbReference type="Gene3D" id="3.40.50.150">
    <property type="entry name" value="Vaccinia Virus protein VP39"/>
    <property type="match status" value="1"/>
</dbReference>
<dbReference type="STRING" id="370438.PTH_0440"/>
<comment type="catalytic activity">
    <reaction evidence="6">
        <text>arsenic triglutathione + [thioredoxin]-dithiol + S-adenosyl-L-methionine + 2 H2O = methylarsonous acid + [thioredoxin]-disulfide + 3 glutathione + S-adenosyl-L-homocysteine + H(+)</text>
        <dbReference type="Rhea" id="RHEA:69460"/>
        <dbReference type="Rhea" id="RHEA-COMP:10698"/>
        <dbReference type="Rhea" id="RHEA-COMP:10700"/>
        <dbReference type="ChEBI" id="CHEBI:15377"/>
        <dbReference type="ChEBI" id="CHEBI:15378"/>
        <dbReference type="ChEBI" id="CHEBI:17826"/>
        <dbReference type="ChEBI" id="CHEBI:29950"/>
        <dbReference type="ChEBI" id="CHEBI:50058"/>
        <dbReference type="ChEBI" id="CHEBI:57856"/>
        <dbReference type="ChEBI" id="CHEBI:57925"/>
        <dbReference type="ChEBI" id="CHEBI:59789"/>
        <dbReference type="ChEBI" id="CHEBI:183640"/>
        <dbReference type="EC" id="2.1.1.137"/>
    </reaction>
</comment>
<dbReference type="SUPFAM" id="SSF53335">
    <property type="entry name" value="S-adenosyl-L-methionine-dependent methyltransferases"/>
    <property type="match status" value="1"/>
</dbReference>
<feature type="domain" description="Methyltransferase" evidence="9">
    <location>
        <begin position="79"/>
        <end position="224"/>
    </location>
</feature>
<dbReference type="InterPro" id="IPR025714">
    <property type="entry name" value="Methyltranfer_dom"/>
</dbReference>
<evidence type="ECO:0000256" key="7">
    <source>
        <dbReference type="ARBA" id="ARBA00047943"/>
    </source>
</evidence>
<dbReference type="EC" id="2.1.1.137" evidence="4"/>
<comment type="similarity">
    <text evidence="3">Belongs to the methyltransferase superfamily. Arsenite methyltransferase family.</text>
</comment>
<evidence type="ECO:0000256" key="3">
    <source>
        <dbReference type="ARBA" id="ARBA00034487"/>
    </source>
</evidence>
<dbReference type="KEGG" id="pth:PTH_0440"/>
<dbReference type="NCBIfam" id="NF008823">
    <property type="entry name" value="PRK11873.1"/>
    <property type="match status" value="1"/>
</dbReference>
<proteinExistence type="inferred from homology"/>
<comment type="catalytic activity">
    <reaction evidence="8">
        <text>arsenic triglutathione + 3 [thioredoxin]-dithiol + 3 S-adenosyl-L-methionine = trimethylarsine + 3 [thioredoxin]-disulfide + 3 glutathione + 3 S-adenosyl-L-homocysteine + 3 H(+)</text>
        <dbReference type="Rhea" id="RHEA:69432"/>
        <dbReference type="Rhea" id="RHEA-COMP:10698"/>
        <dbReference type="Rhea" id="RHEA-COMP:10700"/>
        <dbReference type="ChEBI" id="CHEBI:15378"/>
        <dbReference type="ChEBI" id="CHEBI:27130"/>
        <dbReference type="ChEBI" id="CHEBI:29950"/>
        <dbReference type="ChEBI" id="CHEBI:50058"/>
        <dbReference type="ChEBI" id="CHEBI:57856"/>
        <dbReference type="ChEBI" id="CHEBI:57925"/>
        <dbReference type="ChEBI" id="CHEBI:59789"/>
        <dbReference type="ChEBI" id="CHEBI:183640"/>
        <dbReference type="EC" id="2.1.1.137"/>
    </reaction>
</comment>
<dbReference type="Proteomes" id="UP000006556">
    <property type="component" value="Chromosome"/>
</dbReference>
<dbReference type="EMBL" id="AP009389">
    <property type="protein sequence ID" value="BAF58621.1"/>
    <property type="molecule type" value="Genomic_DNA"/>
</dbReference>
<dbReference type="PANTHER" id="PTHR43675:SF8">
    <property type="entry name" value="ARSENITE METHYLTRANSFERASE"/>
    <property type="match status" value="1"/>
</dbReference>
<sequence>MEDIREFVRKKYAVAVAGKTGCCGDAGGDCCGGVTAGATCNGAVTEDLYSPDELAWLPEEAAAAAFGCGNPSALAELREGEVVLDLGSGAGLDVLLSARRVGPRGKVYGLDMTDEMLAAARANQARAGIENVEFLKGYLEEIPLPDNAVDVIISNCVINLTADKDRVLREAFRVLKPGGRLAVSDIVVRRPLPRKVQQSLAAWAGCVAGALQEQEYREKLAAAGFVDIGVEITRVYDTKSRAAAALLPGLTDEERRQTGGALASAFVRAKKPC</sequence>